<dbReference type="Gene3D" id="3.30.230.10">
    <property type="match status" value="1"/>
</dbReference>
<comment type="similarity">
    <text evidence="1">Belongs to the Mg-chelatase subunits D/I family. ComM subfamily.</text>
</comment>
<dbReference type="InterPro" id="IPR000523">
    <property type="entry name" value="Mg_chelatse_chII-like_cat_dom"/>
</dbReference>
<dbReference type="Gene3D" id="3.40.50.300">
    <property type="entry name" value="P-loop containing nucleotide triphosphate hydrolases"/>
    <property type="match status" value="1"/>
</dbReference>
<dbReference type="InterPro" id="IPR027417">
    <property type="entry name" value="P-loop_NTPase"/>
</dbReference>
<accession>A0A0B7MD12</accession>
<dbReference type="EC" id="6.6.1.1" evidence="3"/>
<gene>
    <name evidence="3" type="primary">chll</name>
    <name evidence="3" type="ORF">SSCH_190011</name>
</gene>
<keyword evidence="3" id="KW-0436">Ligase</keyword>
<dbReference type="OrthoDB" id="9813147at2"/>
<dbReference type="SUPFAM" id="SSF54211">
    <property type="entry name" value="Ribosomal protein S5 domain 2-like"/>
    <property type="match status" value="1"/>
</dbReference>
<proteinExistence type="inferred from homology"/>
<keyword evidence="4" id="KW-1185">Reference proteome</keyword>
<dbReference type="Proteomes" id="UP000046155">
    <property type="component" value="Unassembled WGS sequence"/>
</dbReference>
<feature type="domain" description="AAA+ ATPase" evidence="2">
    <location>
        <begin position="216"/>
        <end position="399"/>
    </location>
</feature>
<dbReference type="InterPro" id="IPR003593">
    <property type="entry name" value="AAA+_ATPase"/>
</dbReference>
<dbReference type="PANTHER" id="PTHR32039">
    <property type="entry name" value="MAGNESIUM-CHELATASE SUBUNIT CHLI"/>
    <property type="match status" value="1"/>
</dbReference>
<dbReference type="InterPro" id="IPR025158">
    <property type="entry name" value="Mg_chelat-rel_C"/>
</dbReference>
<evidence type="ECO:0000313" key="4">
    <source>
        <dbReference type="Proteomes" id="UP000046155"/>
    </source>
</evidence>
<reference evidence="4" key="1">
    <citation type="submission" date="2015-01" db="EMBL/GenBank/DDBJ databases">
        <authorList>
            <person name="Manzoor Shahid"/>
            <person name="Zubair Saima"/>
        </authorList>
    </citation>
    <scope>NUCLEOTIDE SEQUENCE [LARGE SCALE GENOMIC DNA]</scope>
    <source>
        <strain evidence="4">Sp3</strain>
    </source>
</reference>
<dbReference type="Pfam" id="PF13335">
    <property type="entry name" value="Mg_chelatase_C"/>
    <property type="match status" value="1"/>
</dbReference>
<dbReference type="InterPro" id="IPR014721">
    <property type="entry name" value="Ribsml_uS5_D2-typ_fold_subgr"/>
</dbReference>
<protein>
    <submittedName>
        <fullName evidence="3">Magnesium-chelatase subunit ChlI</fullName>
        <ecNumber evidence="3">6.6.1.1</ecNumber>
    </submittedName>
</protein>
<dbReference type="GO" id="GO:0016851">
    <property type="term" value="F:magnesium chelatase activity"/>
    <property type="evidence" value="ECO:0007669"/>
    <property type="project" value="UniProtKB-EC"/>
</dbReference>
<dbReference type="Pfam" id="PF13541">
    <property type="entry name" value="ChlI"/>
    <property type="match status" value="1"/>
</dbReference>
<dbReference type="RefSeq" id="WP_044664594.1">
    <property type="nucleotide sequence ID" value="NZ_CDRZ01000101.1"/>
</dbReference>
<dbReference type="AlphaFoldDB" id="A0A0B7MD12"/>
<dbReference type="InterPro" id="IPR020568">
    <property type="entry name" value="Ribosomal_Su5_D2-typ_SF"/>
</dbReference>
<dbReference type="Pfam" id="PF01078">
    <property type="entry name" value="Mg_chelatase"/>
    <property type="match status" value="1"/>
</dbReference>
<dbReference type="SUPFAM" id="SSF52540">
    <property type="entry name" value="P-loop containing nucleoside triphosphate hydrolases"/>
    <property type="match status" value="1"/>
</dbReference>
<evidence type="ECO:0000313" key="3">
    <source>
        <dbReference type="EMBL" id="CEO88439.1"/>
    </source>
</evidence>
<dbReference type="GO" id="GO:0005524">
    <property type="term" value="F:ATP binding"/>
    <property type="evidence" value="ECO:0007669"/>
    <property type="project" value="InterPro"/>
</dbReference>
<name>A0A0B7MD12_9FIRM</name>
<dbReference type="NCBIfam" id="TIGR00368">
    <property type="entry name" value="YifB family Mg chelatase-like AAA ATPase"/>
    <property type="match status" value="1"/>
</dbReference>
<dbReference type="CDD" id="cd00009">
    <property type="entry name" value="AAA"/>
    <property type="match status" value="1"/>
</dbReference>
<dbReference type="PANTHER" id="PTHR32039:SF7">
    <property type="entry name" value="COMPETENCE PROTEIN COMM"/>
    <property type="match status" value="1"/>
</dbReference>
<sequence>MLSIVDSCCCLGLETHYVRVEVDVSRGLPAFNIVGLPDAAVREATERVRGAIRNAGFDFPIKRMTVNLAPADLRKEGSLFDLPIAIGILAATRQIPSTILPQHFFVGELSLDGTICPVPGILSMAGSISHEHPQKTFIIPQGNLEEASLIKVINAKGAGHLRDIFSYLTGEKELPDAADLPEFELEPGTGPVNHLDFADVKGQKRVKRALEITAAGGHNILMIGPPGTGKTLLARCLPSILPPLSWEECLEVTRIYSVAGLLPKDHPVITARPFRAPHHTASAVSIIGGGRVPRPGEVSFATHGVLFLDELPEFHRDVLEALRQPLEDGIVTVTRASGAFTFPARFILAASMNPCPCGHLGDSQQECSCTPYQAQRYRNRVSGPIMDRIDLHVEVPRLELKDIKAEKKEESSLEIGKRVINARQKQQKRFLGTDINCNAEMQNHHLPHYCSLDRDTKELLYQAFHKLKLSMRALDRVVKIARTIADLVGSTKIEQMHLAEAIQYRCLDRSLW</sequence>
<evidence type="ECO:0000259" key="2">
    <source>
        <dbReference type="SMART" id="SM00382"/>
    </source>
</evidence>
<evidence type="ECO:0000256" key="1">
    <source>
        <dbReference type="ARBA" id="ARBA00006354"/>
    </source>
</evidence>
<dbReference type="SMART" id="SM00382">
    <property type="entry name" value="AAA"/>
    <property type="match status" value="1"/>
</dbReference>
<dbReference type="EMBL" id="CDRZ01000101">
    <property type="protein sequence ID" value="CEO88439.1"/>
    <property type="molecule type" value="Genomic_DNA"/>
</dbReference>
<dbReference type="InterPro" id="IPR004482">
    <property type="entry name" value="Mg_chelat-rel"/>
</dbReference>
<dbReference type="InterPro" id="IPR045006">
    <property type="entry name" value="CHLI-like"/>
</dbReference>
<organism evidence="3 4">
    <name type="scientific">Syntrophaceticus schinkii</name>
    <dbReference type="NCBI Taxonomy" id="499207"/>
    <lineage>
        <taxon>Bacteria</taxon>
        <taxon>Bacillati</taxon>
        <taxon>Bacillota</taxon>
        <taxon>Clostridia</taxon>
        <taxon>Thermoanaerobacterales</taxon>
        <taxon>Thermoanaerobacterales Family III. Incertae Sedis</taxon>
        <taxon>Syntrophaceticus</taxon>
    </lineage>
</organism>